<dbReference type="InterPro" id="IPR052349">
    <property type="entry name" value="Metallo-hydrolase_Enzymes"/>
</dbReference>
<proteinExistence type="predicted"/>
<dbReference type="Proteomes" id="UP000198914">
    <property type="component" value="Unassembled WGS sequence"/>
</dbReference>
<name>A0A1H3R3I3_9RHOB</name>
<dbReference type="CDD" id="cd01293">
    <property type="entry name" value="Bact_CD"/>
    <property type="match status" value="1"/>
</dbReference>
<evidence type="ECO:0000256" key="1">
    <source>
        <dbReference type="ARBA" id="ARBA00022723"/>
    </source>
</evidence>
<evidence type="ECO:0000313" key="5">
    <source>
        <dbReference type="EMBL" id="SDZ20146.1"/>
    </source>
</evidence>
<evidence type="ECO:0000256" key="2">
    <source>
        <dbReference type="ARBA" id="ARBA00022801"/>
    </source>
</evidence>
<keyword evidence="1" id="KW-0479">Metal-binding</keyword>
<dbReference type="InterPro" id="IPR032466">
    <property type="entry name" value="Metal_Hydrolase"/>
</dbReference>
<dbReference type="PANTHER" id="PTHR32027:SF0">
    <property type="entry name" value="CYTOSINE DEAMINASE"/>
    <property type="match status" value="1"/>
</dbReference>
<dbReference type="SUPFAM" id="SSF51338">
    <property type="entry name" value="Composite domain of metallo-dependent hydrolases"/>
    <property type="match status" value="1"/>
</dbReference>
<accession>A0A1H3R3I3</accession>
<dbReference type="OrthoDB" id="9815027at2"/>
<dbReference type="EMBL" id="FNPX01000007">
    <property type="protein sequence ID" value="SDZ20146.1"/>
    <property type="molecule type" value="Genomic_DNA"/>
</dbReference>
<dbReference type="STRING" id="1244108.SAMN05444004_107136"/>
<dbReference type="NCBIfam" id="NF005748">
    <property type="entry name" value="PRK07572.1"/>
    <property type="match status" value="1"/>
</dbReference>
<dbReference type="Pfam" id="PF07969">
    <property type="entry name" value="Amidohydro_3"/>
    <property type="match status" value="1"/>
</dbReference>
<dbReference type="GO" id="GO:0035888">
    <property type="term" value="F:isoguanine deaminase activity"/>
    <property type="evidence" value="ECO:0007669"/>
    <property type="project" value="TreeGrafter"/>
</dbReference>
<dbReference type="SUPFAM" id="SSF51556">
    <property type="entry name" value="Metallo-dependent hydrolases"/>
    <property type="match status" value="1"/>
</dbReference>
<dbReference type="Gene3D" id="2.30.40.10">
    <property type="entry name" value="Urease, subunit C, domain 1"/>
    <property type="match status" value="1"/>
</dbReference>
<dbReference type="RefSeq" id="WP_092645557.1">
    <property type="nucleotide sequence ID" value="NZ_FNPX01000007.1"/>
</dbReference>
<protein>
    <submittedName>
        <fullName evidence="5">Cytosine deaminase</fullName>
    </submittedName>
</protein>
<dbReference type="GO" id="GO:0006209">
    <property type="term" value="P:cytosine catabolic process"/>
    <property type="evidence" value="ECO:0007669"/>
    <property type="project" value="TreeGrafter"/>
</dbReference>
<keyword evidence="6" id="KW-1185">Reference proteome</keyword>
<dbReference type="InterPro" id="IPR013108">
    <property type="entry name" value="Amidohydro_3"/>
</dbReference>
<keyword evidence="2" id="KW-0378">Hydrolase</keyword>
<dbReference type="Gene3D" id="3.20.20.140">
    <property type="entry name" value="Metal-dependent hydrolases"/>
    <property type="match status" value="1"/>
</dbReference>
<dbReference type="AlphaFoldDB" id="A0A1H3R3I3"/>
<reference evidence="6" key="1">
    <citation type="submission" date="2016-10" db="EMBL/GenBank/DDBJ databases">
        <authorList>
            <person name="Varghese N."/>
            <person name="Submissions S."/>
        </authorList>
    </citation>
    <scope>NUCLEOTIDE SEQUENCE [LARGE SCALE GENOMIC DNA]</scope>
    <source>
        <strain evidence="6">DSM 100420</strain>
    </source>
</reference>
<dbReference type="PANTHER" id="PTHR32027">
    <property type="entry name" value="CYTOSINE DEAMINASE"/>
    <property type="match status" value="1"/>
</dbReference>
<evidence type="ECO:0000313" key="6">
    <source>
        <dbReference type="Proteomes" id="UP000198914"/>
    </source>
</evidence>
<evidence type="ECO:0000259" key="4">
    <source>
        <dbReference type="Pfam" id="PF07969"/>
    </source>
</evidence>
<gene>
    <name evidence="5" type="ORF">SAMN05444004_107136</name>
</gene>
<organism evidence="5 6">
    <name type="scientific">Jannaschia faecimaris</name>
    <dbReference type="NCBI Taxonomy" id="1244108"/>
    <lineage>
        <taxon>Bacteria</taxon>
        <taxon>Pseudomonadati</taxon>
        <taxon>Pseudomonadota</taxon>
        <taxon>Alphaproteobacteria</taxon>
        <taxon>Rhodobacterales</taxon>
        <taxon>Roseobacteraceae</taxon>
        <taxon>Jannaschia</taxon>
    </lineage>
</organism>
<dbReference type="GO" id="GO:0046872">
    <property type="term" value="F:metal ion binding"/>
    <property type="evidence" value="ECO:0007669"/>
    <property type="project" value="UniProtKB-KW"/>
</dbReference>
<feature type="region of interest" description="Disordered" evidence="3">
    <location>
        <begin position="411"/>
        <end position="430"/>
    </location>
</feature>
<feature type="domain" description="Amidohydrolase 3" evidence="4">
    <location>
        <begin position="40"/>
        <end position="400"/>
    </location>
</feature>
<evidence type="ECO:0000256" key="3">
    <source>
        <dbReference type="SAM" id="MobiDB-lite"/>
    </source>
</evidence>
<dbReference type="GO" id="GO:0004131">
    <property type="term" value="F:cytosine deaminase activity"/>
    <property type="evidence" value="ECO:0007669"/>
    <property type="project" value="TreeGrafter"/>
</dbReference>
<dbReference type="InterPro" id="IPR011059">
    <property type="entry name" value="Metal-dep_hydrolase_composite"/>
</dbReference>
<sequence length="430" mass="47118">MFDLLVVNTSLPDGRTDQGIGIRGDRIVEIGTGLQGEAERVIDAEGYLLSPPFVDPHFHMDATLSLGLPRMNQSGTLLEGIALWGELRPTLTKEAVIERALRYCDLAISKGVMAVRSHVDVSDPRLVTVEALLEVREIVAPYLELQLVAFPQDGYYRCPEAEEALKRALDMGVDVVGGIPHFERTMDAGRASVEALCRIAADRGLRVDMHCDETDDPLSRHVETLAEQTIRFGLQGRVAGSHLTSMHSMDSYYVSKLLPLIAEAKMAAIPNPLINIMIQGRHDTYPKRRGLTRIPELIAAGIIVGLGQDCVMDPWYSMGTGDLLDVAHLAVHATQMGSQVDKRTLYDAVTVNSAQIMGLKDYGLKVGCYADMVLLQARDPAEAIRLRPNRLAVIRRGKIIAETAPEVTRLSMDGRPSSLDPADYMPKGTS</sequence>
<dbReference type="FunFam" id="3.20.20.140:FF:000019">
    <property type="entry name" value="Cytosine deaminase"/>
    <property type="match status" value="1"/>
</dbReference>